<dbReference type="AlphaFoldDB" id="A0A7J9NGR4"/>
<dbReference type="Proteomes" id="UP000593576">
    <property type="component" value="Unassembled WGS sequence"/>
</dbReference>
<name>A0A7J9NGR4_GOSSC</name>
<comment type="caution">
    <text evidence="1">The sequence shown here is derived from an EMBL/GenBank/DDBJ whole genome shotgun (WGS) entry which is preliminary data.</text>
</comment>
<proteinExistence type="predicted"/>
<reference evidence="1 2" key="1">
    <citation type="journal article" date="2019" name="Genome Biol. Evol.">
        <title>Insights into the evolution of the New World diploid cottons (Gossypium, subgenus Houzingenia) based on genome sequencing.</title>
        <authorList>
            <person name="Grover C.E."/>
            <person name="Arick M.A. 2nd"/>
            <person name="Thrash A."/>
            <person name="Conover J.L."/>
            <person name="Sanders W.S."/>
            <person name="Peterson D.G."/>
            <person name="Frelichowski J.E."/>
            <person name="Scheffler J.A."/>
            <person name="Scheffler B.E."/>
            <person name="Wendel J.F."/>
        </authorList>
    </citation>
    <scope>NUCLEOTIDE SEQUENCE [LARGE SCALE GENOMIC DNA]</scope>
    <source>
        <strain evidence="1">1</strain>
        <tissue evidence="1">Leaf</tissue>
    </source>
</reference>
<evidence type="ECO:0000313" key="2">
    <source>
        <dbReference type="Proteomes" id="UP000593576"/>
    </source>
</evidence>
<accession>A0A7J9NGR4</accession>
<dbReference type="EMBL" id="JABFAF010298945">
    <property type="protein sequence ID" value="MBA0882036.1"/>
    <property type="molecule type" value="Genomic_DNA"/>
</dbReference>
<protein>
    <submittedName>
        <fullName evidence="1">Uncharacterized protein</fullName>
    </submittedName>
</protein>
<dbReference type="OrthoDB" id="994333at2759"/>
<evidence type="ECO:0000313" key="1">
    <source>
        <dbReference type="EMBL" id="MBA0882036.1"/>
    </source>
</evidence>
<keyword evidence="2" id="KW-1185">Reference proteome</keyword>
<gene>
    <name evidence="1" type="ORF">Goshw_027778</name>
</gene>
<sequence length="120" mass="13996">LWKDQGRQPLLRSNGRQKKVRYKDSEEQSSDMVFEETCQVRDSFKNKLMANIADNEGVTGKLLDNDEFEILDEDVRVSMDRPYPEIFLSDRIQMILDKNMEQTIVVQLLGRMIGFSGTYV</sequence>
<feature type="non-terminal residue" evidence="1">
    <location>
        <position position="1"/>
    </location>
</feature>
<organism evidence="1 2">
    <name type="scientific">Gossypium schwendimanii</name>
    <name type="common">Cotton</name>
    <dbReference type="NCBI Taxonomy" id="34291"/>
    <lineage>
        <taxon>Eukaryota</taxon>
        <taxon>Viridiplantae</taxon>
        <taxon>Streptophyta</taxon>
        <taxon>Embryophyta</taxon>
        <taxon>Tracheophyta</taxon>
        <taxon>Spermatophyta</taxon>
        <taxon>Magnoliopsida</taxon>
        <taxon>eudicotyledons</taxon>
        <taxon>Gunneridae</taxon>
        <taxon>Pentapetalae</taxon>
        <taxon>rosids</taxon>
        <taxon>malvids</taxon>
        <taxon>Malvales</taxon>
        <taxon>Malvaceae</taxon>
        <taxon>Malvoideae</taxon>
        <taxon>Gossypium</taxon>
    </lineage>
</organism>